<name>A0A1N7S9N7_9BURK</name>
<organism evidence="1 2">
    <name type="scientific">Paraburkholderia piptadeniae</name>
    <dbReference type="NCBI Taxonomy" id="1701573"/>
    <lineage>
        <taxon>Bacteria</taxon>
        <taxon>Pseudomonadati</taxon>
        <taxon>Pseudomonadota</taxon>
        <taxon>Betaproteobacteria</taxon>
        <taxon>Burkholderiales</taxon>
        <taxon>Burkholderiaceae</taxon>
        <taxon>Paraburkholderia</taxon>
    </lineage>
</organism>
<evidence type="ECO:0000313" key="2">
    <source>
        <dbReference type="Proteomes" id="UP000195569"/>
    </source>
</evidence>
<evidence type="ECO:0000313" key="1">
    <source>
        <dbReference type="EMBL" id="SIT44090.1"/>
    </source>
</evidence>
<reference evidence="1" key="1">
    <citation type="submission" date="2016-12" db="EMBL/GenBank/DDBJ databases">
        <authorList>
            <person name="Moulin L."/>
        </authorList>
    </citation>
    <scope>NUCLEOTIDE SEQUENCE [LARGE SCALE GENOMIC DNA]</scope>
    <source>
        <strain evidence="1">STM 7183</strain>
    </source>
</reference>
<accession>A0A1N7S9N7</accession>
<dbReference type="AlphaFoldDB" id="A0A1N7S9N7"/>
<gene>
    <name evidence="1" type="ORF">BN2476_380020</name>
</gene>
<sequence length="76" mass="8544">MPQTKLNVRRAASGSRVLRNRVSSGVTHNGYSILRSFVRNAAAIKHSNTWSRDGAYSVSHHSLGKRFRLFVIFVSE</sequence>
<dbReference type="Proteomes" id="UP000195569">
    <property type="component" value="Unassembled WGS sequence"/>
</dbReference>
<proteinExistence type="predicted"/>
<dbReference type="EMBL" id="CYGY02000038">
    <property type="protein sequence ID" value="SIT44090.1"/>
    <property type="molecule type" value="Genomic_DNA"/>
</dbReference>
<protein>
    <submittedName>
        <fullName evidence="1">Uncharacterized protein</fullName>
    </submittedName>
</protein>
<comment type="caution">
    <text evidence="1">The sequence shown here is derived from an EMBL/GenBank/DDBJ whole genome shotgun (WGS) entry which is preliminary data.</text>
</comment>
<keyword evidence="2" id="KW-1185">Reference proteome</keyword>